<dbReference type="PANTHER" id="PTHR40626:SF11">
    <property type="entry name" value="ZINC FINGER PROTEIN YPR022C"/>
    <property type="match status" value="1"/>
</dbReference>
<dbReference type="EMBL" id="AMCV02000062">
    <property type="protein sequence ID" value="TDZ13651.1"/>
    <property type="molecule type" value="Genomic_DNA"/>
</dbReference>
<dbReference type="AlphaFoldDB" id="A0A484F6M0"/>
<dbReference type="GO" id="GO:0000785">
    <property type="term" value="C:chromatin"/>
    <property type="evidence" value="ECO:0007669"/>
    <property type="project" value="TreeGrafter"/>
</dbReference>
<keyword evidence="2" id="KW-0479">Metal-binding</keyword>
<name>A0A484F6M0_COLOR</name>
<evidence type="ECO:0000256" key="6">
    <source>
        <dbReference type="ARBA" id="ARBA00023242"/>
    </source>
</evidence>
<evidence type="ECO:0000313" key="10">
    <source>
        <dbReference type="Proteomes" id="UP000014480"/>
    </source>
</evidence>
<evidence type="ECO:0000256" key="3">
    <source>
        <dbReference type="ARBA" id="ARBA00022737"/>
    </source>
</evidence>
<evidence type="ECO:0000256" key="7">
    <source>
        <dbReference type="PROSITE-ProRule" id="PRU00042"/>
    </source>
</evidence>
<keyword evidence="10" id="KW-1185">Reference proteome</keyword>
<evidence type="ECO:0000256" key="1">
    <source>
        <dbReference type="ARBA" id="ARBA00004123"/>
    </source>
</evidence>
<dbReference type="OrthoDB" id="654211at2759"/>
<dbReference type="InterPro" id="IPR013087">
    <property type="entry name" value="Znf_C2H2_type"/>
</dbReference>
<sequence>MPESRQYKCRYCPKTFKRSEHCIRHERAHTNEKPYVCKYCKKCYSRKDLVTRHERTLHADAARKVAEDPSEEDALAESTTTSERCIAWIAVEPVSCTTCPEHSQNTQVSLVDPPLWAVQAKFLLAFYATFSGEQDLASACLDETGFLIKIYNGARQRLQQETSVIADMTWSHWVQRESWKRVLAGLYISGTMRAVIYGINPLFNSTKDLDVEMLHSDALWNAQSSSEWLGLQAQTESSPITTSEAALVKILSGTATDLSMGTTFSMLLLTHATLVHTWHLRQTAEVLGRSSPRGSMSQSLLQEGLASLGRCRALFHTAKINNPDDSDETDILSLPFSSEPRSAQLLEVVDKTLEGFQLPFKMGHLLVRKTAAFRWSVEHAIASWDAGLLVTKWVHSVEVDAVNGIEPSPRERDLLADLKDVLEEAGYDPDDSRSFAASLARIWSLFLRDVWVWGITARMGNILEHLAAAYERDLQSRKHI</sequence>
<dbReference type="PROSITE" id="PS00028">
    <property type="entry name" value="ZINC_FINGER_C2H2_1"/>
    <property type="match status" value="2"/>
</dbReference>
<reference evidence="10" key="2">
    <citation type="journal article" date="2019" name="Mol. Plant Microbe Interact.">
        <title>Genome sequence resources for four phytopathogenic fungi from the Colletotrichum orbiculare species complex.</title>
        <authorList>
            <person name="Gan P."/>
            <person name="Tsushima A."/>
            <person name="Narusaka M."/>
            <person name="Narusaka Y."/>
            <person name="Takano Y."/>
            <person name="Kubo Y."/>
            <person name="Shirasu K."/>
        </authorList>
    </citation>
    <scope>GENOME REANNOTATION</scope>
    <source>
        <strain evidence="10">104-T / ATCC 96160 / CBS 514.97 / LARS 414 / MAFF 240422</strain>
    </source>
</reference>
<dbReference type="GO" id="GO:0006351">
    <property type="term" value="P:DNA-templated transcription"/>
    <property type="evidence" value="ECO:0007669"/>
    <property type="project" value="InterPro"/>
</dbReference>
<dbReference type="Gene3D" id="3.30.160.60">
    <property type="entry name" value="Classic Zinc Finger"/>
    <property type="match status" value="2"/>
</dbReference>
<comment type="subcellular location">
    <subcellularLocation>
        <location evidence="1">Nucleus</location>
    </subcellularLocation>
</comment>
<dbReference type="STRING" id="1213857.A0A484F6M0"/>
<keyword evidence="3" id="KW-0677">Repeat</keyword>
<gene>
    <name evidence="9" type="primary">TDA9-0</name>
    <name evidence="9" type="ORF">Cob_v013148</name>
</gene>
<dbReference type="PANTHER" id="PTHR40626">
    <property type="entry name" value="MIP31509P"/>
    <property type="match status" value="1"/>
</dbReference>
<feature type="domain" description="C2H2-type" evidence="8">
    <location>
        <begin position="7"/>
        <end position="34"/>
    </location>
</feature>
<dbReference type="InterPro" id="IPR036236">
    <property type="entry name" value="Znf_C2H2_sf"/>
</dbReference>
<dbReference type="FunFam" id="3.30.160.60:FF:002343">
    <property type="entry name" value="Zinc finger protein 33A"/>
    <property type="match status" value="1"/>
</dbReference>
<evidence type="ECO:0000259" key="8">
    <source>
        <dbReference type="PROSITE" id="PS50157"/>
    </source>
</evidence>
<comment type="caution">
    <text evidence="9">The sequence shown here is derived from an EMBL/GenBank/DDBJ whole genome shotgun (WGS) entry which is preliminary data.</text>
</comment>
<evidence type="ECO:0000256" key="4">
    <source>
        <dbReference type="ARBA" id="ARBA00022771"/>
    </source>
</evidence>
<dbReference type="InterPro" id="IPR007219">
    <property type="entry name" value="XnlR_reg_dom"/>
</dbReference>
<dbReference type="PROSITE" id="PS50157">
    <property type="entry name" value="ZINC_FINGER_C2H2_2"/>
    <property type="match status" value="2"/>
</dbReference>
<dbReference type="Pfam" id="PF04082">
    <property type="entry name" value="Fungal_trans"/>
    <property type="match status" value="1"/>
</dbReference>
<keyword evidence="5" id="KW-0862">Zinc</keyword>
<dbReference type="GO" id="GO:0005634">
    <property type="term" value="C:nucleus"/>
    <property type="evidence" value="ECO:0007669"/>
    <property type="project" value="UniProtKB-SubCell"/>
</dbReference>
<organism evidence="9 10">
    <name type="scientific">Colletotrichum orbiculare (strain 104-T / ATCC 96160 / CBS 514.97 / LARS 414 / MAFF 240422)</name>
    <name type="common">Cucumber anthracnose fungus</name>
    <name type="synonym">Colletotrichum lagenarium</name>
    <dbReference type="NCBI Taxonomy" id="1213857"/>
    <lineage>
        <taxon>Eukaryota</taxon>
        <taxon>Fungi</taxon>
        <taxon>Dikarya</taxon>
        <taxon>Ascomycota</taxon>
        <taxon>Pezizomycotina</taxon>
        <taxon>Sordariomycetes</taxon>
        <taxon>Hypocreomycetidae</taxon>
        <taxon>Glomerellales</taxon>
        <taxon>Glomerellaceae</taxon>
        <taxon>Colletotrichum</taxon>
        <taxon>Colletotrichum orbiculare species complex</taxon>
    </lineage>
</organism>
<evidence type="ECO:0000256" key="2">
    <source>
        <dbReference type="ARBA" id="ARBA00022723"/>
    </source>
</evidence>
<dbReference type="GO" id="GO:0000978">
    <property type="term" value="F:RNA polymerase II cis-regulatory region sequence-specific DNA binding"/>
    <property type="evidence" value="ECO:0007669"/>
    <property type="project" value="InterPro"/>
</dbReference>
<dbReference type="SMART" id="SM00355">
    <property type="entry name" value="ZnF_C2H2"/>
    <property type="match status" value="2"/>
</dbReference>
<dbReference type="Proteomes" id="UP000014480">
    <property type="component" value="Unassembled WGS sequence"/>
</dbReference>
<dbReference type="InterPro" id="IPR051059">
    <property type="entry name" value="VerF-like"/>
</dbReference>
<dbReference type="GO" id="GO:0000981">
    <property type="term" value="F:DNA-binding transcription factor activity, RNA polymerase II-specific"/>
    <property type="evidence" value="ECO:0007669"/>
    <property type="project" value="InterPro"/>
</dbReference>
<keyword evidence="6" id="KW-0539">Nucleus</keyword>
<reference evidence="10" key="1">
    <citation type="journal article" date="2013" name="New Phytol.">
        <title>Comparative genomic and transcriptomic analyses reveal the hemibiotrophic stage shift of Colletotrichum fungi.</title>
        <authorList>
            <person name="Gan P."/>
            <person name="Ikeda K."/>
            <person name="Irieda H."/>
            <person name="Narusaka M."/>
            <person name="O'Connell R.J."/>
            <person name="Narusaka Y."/>
            <person name="Takano Y."/>
            <person name="Kubo Y."/>
            <person name="Shirasu K."/>
        </authorList>
    </citation>
    <scope>NUCLEOTIDE SEQUENCE [LARGE SCALE GENOMIC DNA]</scope>
    <source>
        <strain evidence="10">104-T / ATCC 96160 / CBS 514.97 / LARS 414 / MAFF 240422</strain>
    </source>
</reference>
<evidence type="ECO:0000313" key="9">
    <source>
        <dbReference type="EMBL" id="TDZ13651.1"/>
    </source>
</evidence>
<dbReference type="SUPFAM" id="SSF57667">
    <property type="entry name" value="beta-beta-alpha zinc fingers"/>
    <property type="match status" value="1"/>
</dbReference>
<dbReference type="GO" id="GO:0008270">
    <property type="term" value="F:zinc ion binding"/>
    <property type="evidence" value="ECO:0007669"/>
    <property type="project" value="UniProtKB-KW"/>
</dbReference>
<keyword evidence="4 7" id="KW-0863">Zinc-finger</keyword>
<protein>
    <submittedName>
        <fullName evidence="9">Transcription factor TDA9</fullName>
    </submittedName>
</protein>
<evidence type="ECO:0000256" key="5">
    <source>
        <dbReference type="ARBA" id="ARBA00022833"/>
    </source>
</evidence>
<accession>A0A484F6M0</accession>
<feature type="domain" description="C2H2-type" evidence="8">
    <location>
        <begin position="35"/>
        <end position="63"/>
    </location>
</feature>
<proteinExistence type="predicted"/>